<dbReference type="InterPro" id="IPR029067">
    <property type="entry name" value="CDC48_domain_2-like_sf"/>
</dbReference>
<dbReference type="InterPro" id="IPR041569">
    <property type="entry name" value="AAA_lid_3"/>
</dbReference>
<dbReference type="Pfam" id="PF00004">
    <property type="entry name" value="AAA"/>
    <property type="match status" value="2"/>
</dbReference>
<dbReference type="Gene3D" id="1.10.8.60">
    <property type="match status" value="2"/>
</dbReference>
<evidence type="ECO:0000313" key="8">
    <source>
        <dbReference type="Proteomes" id="UP001642484"/>
    </source>
</evidence>
<evidence type="ECO:0000256" key="1">
    <source>
        <dbReference type="ARBA" id="ARBA00022741"/>
    </source>
</evidence>
<dbReference type="SMART" id="SM01073">
    <property type="entry name" value="CDC48_N"/>
    <property type="match status" value="1"/>
</dbReference>
<evidence type="ECO:0000256" key="3">
    <source>
        <dbReference type="SAM" id="MobiDB-lite"/>
    </source>
</evidence>
<dbReference type="EMBL" id="CAXAMN010024694">
    <property type="protein sequence ID" value="CAK9088935.1"/>
    <property type="molecule type" value="Genomic_DNA"/>
</dbReference>
<dbReference type="Gene3D" id="2.40.40.20">
    <property type="match status" value="1"/>
</dbReference>
<dbReference type="Pfam" id="PF02359">
    <property type="entry name" value="CDC48_N"/>
    <property type="match status" value="1"/>
</dbReference>
<dbReference type="Gene3D" id="3.10.330.10">
    <property type="match status" value="1"/>
</dbReference>
<feature type="domain" description="AAA+ ATPase" evidence="4">
    <location>
        <begin position="510"/>
        <end position="649"/>
    </location>
</feature>
<dbReference type="PROSITE" id="PS00674">
    <property type="entry name" value="AAA"/>
    <property type="match status" value="1"/>
</dbReference>
<dbReference type="CDD" id="cd19519">
    <property type="entry name" value="RecA-like_CDC48_r1-like"/>
    <property type="match status" value="1"/>
</dbReference>
<proteinExistence type="predicted"/>
<keyword evidence="2" id="KW-0067">ATP-binding</keyword>
<dbReference type="InterPro" id="IPR003338">
    <property type="entry name" value="CDC4_N-term_subdom"/>
</dbReference>
<evidence type="ECO:0000313" key="7">
    <source>
        <dbReference type="EMBL" id="CAK9088935.1"/>
    </source>
</evidence>
<keyword evidence="8" id="KW-1185">Reference proteome</keyword>
<feature type="domain" description="AAA+ ATPase" evidence="4">
    <location>
        <begin position="237"/>
        <end position="373"/>
    </location>
</feature>
<evidence type="ECO:0000259" key="6">
    <source>
        <dbReference type="SMART" id="SM01073"/>
    </source>
</evidence>
<dbReference type="InterPro" id="IPR003960">
    <property type="entry name" value="ATPase_AAA_CS"/>
</dbReference>
<evidence type="ECO:0000259" key="5">
    <source>
        <dbReference type="SMART" id="SM01072"/>
    </source>
</evidence>
<gene>
    <name evidence="7" type="ORF">CCMP2556_LOCUS42857</name>
</gene>
<dbReference type="Pfam" id="PF02933">
    <property type="entry name" value="CDC48_2"/>
    <property type="match status" value="1"/>
</dbReference>
<dbReference type="InterPro" id="IPR003593">
    <property type="entry name" value="AAA+_ATPase"/>
</dbReference>
<dbReference type="Pfam" id="PF17862">
    <property type="entry name" value="AAA_lid_3"/>
    <property type="match status" value="2"/>
</dbReference>
<feature type="domain" description="CDC48" evidence="5">
    <location>
        <begin position="126"/>
        <end position="192"/>
    </location>
</feature>
<feature type="compositionally biased region" description="Low complexity" evidence="3">
    <location>
        <begin position="1"/>
        <end position="15"/>
    </location>
</feature>
<dbReference type="SUPFAM" id="SSF54585">
    <property type="entry name" value="Cdc48 domain 2-like"/>
    <property type="match status" value="1"/>
</dbReference>
<dbReference type="InterPro" id="IPR003959">
    <property type="entry name" value="ATPase_AAA_core"/>
</dbReference>
<feature type="domain" description="CDC48 N-terminal subdomain" evidence="6">
    <location>
        <begin position="26"/>
        <end position="109"/>
    </location>
</feature>
<dbReference type="PANTHER" id="PTHR23077:SF171">
    <property type="entry name" value="NUCLEAR VALOSIN-CONTAINING PROTEIN-LIKE"/>
    <property type="match status" value="1"/>
</dbReference>
<sequence>MADNAPAAEAPVEVPKQPTKKRSPNRLVVEEAMNDDNSVISLSQAKMEELNLFRGDNVLIKGKKRKDTVCIVLADENLDDSKIRMNKVVRKNLRVRLGDIVSVHACGDVPYGKRIHVLPLDDTIEGITGNLFDTYLKPYYLEAYRPARQGDLFLVRGGFRPVEFKVVGVDPGEFVIVAPDTVIHCEGEPVKREDEERLDDVGYDDIGGCKKAMGQIREMIELPLRHPTLFKTLGVKPPRGVLLYGPPGSGKTLIARAIANETGAFFFLINGPEIMSKMAGEAESNLRKAFEEAEKNSPAIIFIDEIDSIAPKRDKTSGEVEKRVVSQLLTLMDGIKGRGQVVVIAATNRPNTIDAALRRFGRFDRELDIGVPDDNGRLEILRIHTKNMKLASDVKLEEVASNTHGFVGADLAQLCTEAALTCIREKMDLIDLEEETIDAEILDSMAVSQEHFKSAMGTVNPSSLRETVVEVPNIKWDDIGGLEDTKRSLQETILYPIDHPEKFEKFGMQPSRGVLFYGPPGCGKTLLAKAVASECSANFVSIKGPELLTMWFGESEANVREVFDKARAAAPCVLFFDELDSVGTARGSSAGDAGGAGDRVMNQLLTEIDGVGAKKNVFFIGATNRPELLDEALLRPGRLDQLIYIPLPDLPARQGILEATLKKSPVAPNVPLPFIAQKTEGFSGADLAELCQRAAKAAVRDAIAADELRAGDDDAMDTTMGNEIGRKHFEEAFAGARRSVAGSDLAKYDQFRKKFDPIYMNSTAGGGSSGVVINWPDDVGIGASAAAADDDDDLYGNCEQWSWSLWGAEIGRRLEALVVLSRHSKLLTAAGLRGEEEEDDECSQLSILGFASASQVKDLQDLQQLFQFVSDLQVVVNVANEPTPPGVVEACESCWSCCHRTVATTVPERDLPLFEQLLHNLAEGRAPARLQLAEHRECWVSSSGDHRRAAAQIEGFASQVQRAALGRFERLAAVVWYSSEWQAQLLEVRWLAGPNPHGWRRPEAPLRLVEASPLEDWLLEQECLVGSMIVPSMPKTLPWKSCSMSAPGLKVETLADCEEGRVLYIPELLAHEECQQFVALALCFHQPAAQPATIVPLPPQHLSTMDDSLTSVLCPGRESAAPAALLWEAPQRHGVRRCGGTKLTVWLSPCNGEAVFPWLQAGTEEHATLSVGDACARLTADAENDHVLRVEMRQGAALLVEGSESRAAWHVQSSTGAWTLQKLWVNREKKPPQAVE</sequence>
<evidence type="ECO:0000256" key="2">
    <source>
        <dbReference type="ARBA" id="ARBA00022840"/>
    </source>
</evidence>
<keyword evidence="1" id="KW-0547">Nucleotide-binding</keyword>
<dbReference type="InterPro" id="IPR027417">
    <property type="entry name" value="P-loop_NTPase"/>
</dbReference>
<dbReference type="SUPFAM" id="SSF52540">
    <property type="entry name" value="P-loop containing nucleoside triphosphate hydrolases"/>
    <property type="match status" value="2"/>
</dbReference>
<dbReference type="Proteomes" id="UP001642484">
    <property type="component" value="Unassembled WGS sequence"/>
</dbReference>
<dbReference type="NCBIfam" id="TIGR01243">
    <property type="entry name" value="CDC48"/>
    <property type="match status" value="1"/>
</dbReference>
<dbReference type="PANTHER" id="PTHR23077">
    <property type="entry name" value="AAA-FAMILY ATPASE"/>
    <property type="match status" value="1"/>
</dbReference>
<accession>A0ABP0QKY7</accession>
<evidence type="ECO:0000259" key="4">
    <source>
        <dbReference type="SMART" id="SM00382"/>
    </source>
</evidence>
<dbReference type="CDD" id="cd19528">
    <property type="entry name" value="RecA-like_CDC48_r2-like"/>
    <property type="match status" value="1"/>
</dbReference>
<feature type="region of interest" description="Disordered" evidence="3">
    <location>
        <begin position="1"/>
        <end position="24"/>
    </location>
</feature>
<dbReference type="InterPro" id="IPR005938">
    <property type="entry name" value="AAA_ATPase_CDC48"/>
</dbReference>
<dbReference type="SUPFAM" id="SSF50692">
    <property type="entry name" value="ADC-like"/>
    <property type="match status" value="1"/>
</dbReference>
<dbReference type="InterPro" id="IPR009010">
    <property type="entry name" value="Asp_de-COase-like_dom_sf"/>
</dbReference>
<dbReference type="Gene3D" id="3.40.50.300">
    <property type="entry name" value="P-loop containing nucleotide triphosphate hydrolases"/>
    <property type="match status" value="2"/>
</dbReference>
<organism evidence="7 8">
    <name type="scientific">Durusdinium trenchii</name>
    <dbReference type="NCBI Taxonomy" id="1381693"/>
    <lineage>
        <taxon>Eukaryota</taxon>
        <taxon>Sar</taxon>
        <taxon>Alveolata</taxon>
        <taxon>Dinophyceae</taxon>
        <taxon>Suessiales</taxon>
        <taxon>Symbiodiniaceae</taxon>
        <taxon>Durusdinium</taxon>
    </lineage>
</organism>
<reference evidence="7 8" key="1">
    <citation type="submission" date="2024-02" db="EMBL/GenBank/DDBJ databases">
        <authorList>
            <person name="Chen Y."/>
            <person name="Shah S."/>
            <person name="Dougan E. K."/>
            <person name="Thang M."/>
            <person name="Chan C."/>
        </authorList>
    </citation>
    <scope>NUCLEOTIDE SEQUENCE [LARGE SCALE GENOMIC DNA]</scope>
</reference>
<dbReference type="InterPro" id="IPR050168">
    <property type="entry name" value="AAA_ATPase_domain"/>
</dbReference>
<name>A0ABP0QKY7_9DINO</name>
<comment type="caution">
    <text evidence="7">The sequence shown here is derived from an EMBL/GenBank/DDBJ whole genome shotgun (WGS) entry which is preliminary data.</text>
</comment>
<dbReference type="SMART" id="SM01072">
    <property type="entry name" value="CDC48_2"/>
    <property type="match status" value="1"/>
</dbReference>
<protein>
    <submittedName>
        <fullName evidence="7">Uncharacterized protein</fullName>
    </submittedName>
</protein>
<dbReference type="SMART" id="SM00382">
    <property type="entry name" value="AAA"/>
    <property type="match status" value="2"/>
</dbReference>
<dbReference type="InterPro" id="IPR004201">
    <property type="entry name" value="Cdc48_dom2"/>
</dbReference>